<feature type="region of interest" description="Disordered" evidence="1">
    <location>
        <begin position="1"/>
        <end position="45"/>
    </location>
</feature>
<evidence type="ECO:0000256" key="1">
    <source>
        <dbReference type="SAM" id="MobiDB-lite"/>
    </source>
</evidence>
<sequence>MGRNKPQKSGKSPSQGQQSAQQPQPLKEADALHQQASRRKGAQALGPYETATAAYRHAVSTSQASGDSQQHLESFFGLADCLQGWAATMDAACQALPDAQLTAAAESSCRTSMASLLAEAVLALHLEERAYQQAASLDPEDASIWSNLGDALVSIGEQLCEAGQVEEGQGCYKEALQAYEHSCSLSDSQQGDDLPGLLHNWGVGLHSFASHTQDAAQALSLWSQATMRLQSAASLDVGDVSPLNAMGDVHCGRAERLLATQPSEAARAFQLALTDGYRRALRVHGQDVNALLGIGEVYLQLGRLAASGADVASAQASFATAISGYEKALEIPQKIGKLQDRCDARYNAACALALGGRPVDAKQLLQQLLAAGLINAVDLKADADLQGLS</sequence>
<dbReference type="AlphaFoldDB" id="A0AAW1QK83"/>
<dbReference type="Proteomes" id="UP001438707">
    <property type="component" value="Unassembled WGS sequence"/>
</dbReference>
<proteinExistence type="predicted"/>
<reference evidence="2 3" key="1">
    <citation type="journal article" date="2024" name="Nat. Commun.">
        <title>Phylogenomics reveals the evolutionary origins of lichenization in chlorophyte algae.</title>
        <authorList>
            <person name="Puginier C."/>
            <person name="Libourel C."/>
            <person name="Otte J."/>
            <person name="Skaloud P."/>
            <person name="Haon M."/>
            <person name="Grisel S."/>
            <person name="Petersen M."/>
            <person name="Berrin J.G."/>
            <person name="Delaux P.M."/>
            <person name="Dal Grande F."/>
            <person name="Keller J."/>
        </authorList>
    </citation>
    <scope>NUCLEOTIDE SEQUENCE [LARGE SCALE GENOMIC DNA]</scope>
    <source>
        <strain evidence="2 3">SAG 2145</strain>
    </source>
</reference>
<name>A0AAW1QK83_9CHLO</name>
<evidence type="ECO:0000313" key="3">
    <source>
        <dbReference type="Proteomes" id="UP001438707"/>
    </source>
</evidence>
<feature type="compositionally biased region" description="Low complexity" evidence="1">
    <location>
        <begin position="9"/>
        <end position="26"/>
    </location>
</feature>
<accession>A0AAW1QK83</accession>
<dbReference type="InterPro" id="IPR011990">
    <property type="entry name" value="TPR-like_helical_dom_sf"/>
</dbReference>
<organism evidence="2 3">
    <name type="scientific">Apatococcus lobatus</name>
    <dbReference type="NCBI Taxonomy" id="904363"/>
    <lineage>
        <taxon>Eukaryota</taxon>
        <taxon>Viridiplantae</taxon>
        <taxon>Chlorophyta</taxon>
        <taxon>core chlorophytes</taxon>
        <taxon>Trebouxiophyceae</taxon>
        <taxon>Chlorellales</taxon>
        <taxon>Chlorellaceae</taxon>
        <taxon>Apatococcus</taxon>
    </lineage>
</organism>
<protein>
    <submittedName>
        <fullName evidence="2">Uncharacterized protein</fullName>
    </submittedName>
</protein>
<comment type="caution">
    <text evidence="2">The sequence shown here is derived from an EMBL/GenBank/DDBJ whole genome shotgun (WGS) entry which is preliminary data.</text>
</comment>
<evidence type="ECO:0000313" key="2">
    <source>
        <dbReference type="EMBL" id="KAK9821851.1"/>
    </source>
</evidence>
<gene>
    <name evidence="2" type="ORF">WJX74_004939</name>
</gene>
<dbReference type="SUPFAM" id="SSF48452">
    <property type="entry name" value="TPR-like"/>
    <property type="match status" value="1"/>
</dbReference>
<dbReference type="EMBL" id="JALJOS010000035">
    <property type="protein sequence ID" value="KAK9821851.1"/>
    <property type="molecule type" value="Genomic_DNA"/>
</dbReference>
<keyword evidence="3" id="KW-1185">Reference proteome</keyword>
<dbReference type="Gene3D" id="1.25.40.10">
    <property type="entry name" value="Tetratricopeptide repeat domain"/>
    <property type="match status" value="2"/>
</dbReference>